<evidence type="ECO:0000313" key="2">
    <source>
        <dbReference type="Proteomes" id="UP000001075"/>
    </source>
</evidence>
<gene>
    <name evidence="1" type="ORF">I79_026236</name>
</gene>
<dbReference type="Proteomes" id="UP000001075">
    <property type="component" value="Unassembled WGS sequence"/>
</dbReference>
<proteinExistence type="predicted"/>
<organism evidence="1 2">
    <name type="scientific">Cricetulus griseus</name>
    <name type="common">Chinese hamster</name>
    <name type="synonym">Cricetulus barabensis griseus</name>
    <dbReference type="NCBI Taxonomy" id="10029"/>
    <lineage>
        <taxon>Eukaryota</taxon>
        <taxon>Metazoa</taxon>
        <taxon>Chordata</taxon>
        <taxon>Craniata</taxon>
        <taxon>Vertebrata</taxon>
        <taxon>Euteleostomi</taxon>
        <taxon>Mammalia</taxon>
        <taxon>Eutheria</taxon>
        <taxon>Euarchontoglires</taxon>
        <taxon>Glires</taxon>
        <taxon>Rodentia</taxon>
        <taxon>Myomorpha</taxon>
        <taxon>Muroidea</taxon>
        <taxon>Cricetidae</taxon>
        <taxon>Cricetinae</taxon>
        <taxon>Cricetulus</taxon>
    </lineage>
</organism>
<dbReference type="InParanoid" id="G3IQC3"/>
<dbReference type="EMBL" id="JH060099">
    <property type="protein sequence ID" value="EGV91159.1"/>
    <property type="molecule type" value="Genomic_DNA"/>
</dbReference>
<evidence type="ECO:0000313" key="1">
    <source>
        <dbReference type="EMBL" id="EGV91159.1"/>
    </source>
</evidence>
<protein>
    <submittedName>
        <fullName evidence="1">Uncharacterized protein</fullName>
    </submittedName>
</protein>
<sequence>MSPVWGLLSSLQHNDWFLSSALSLVQFLGKDRACHLPSSGWLCWHATMVCVWSLRTPVL</sequence>
<accession>G3IQC3</accession>
<name>G3IQC3_CRIGR</name>
<reference evidence="2" key="1">
    <citation type="journal article" date="2011" name="Nat. Biotechnol.">
        <title>The genomic sequence of the Chinese hamster ovary (CHO)-K1 cell line.</title>
        <authorList>
            <person name="Xu X."/>
            <person name="Nagarajan H."/>
            <person name="Lewis N.E."/>
            <person name="Pan S."/>
            <person name="Cai Z."/>
            <person name="Liu X."/>
            <person name="Chen W."/>
            <person name="Xie M."/>
            <person name="Wang W."/>
            <person name="Hammond S."/>
            <person name="Andersen M.R."/>
            <person name="Neff N."/>
            <person name="Passarelli B."/>
            <person name="Koh W."/>
            <person name="Fan H.C."/>
            <person name="Wang J."/>
            <person name="Gui Y."/>
            <person name="Lee K.H."/>
            <person name="Betenbaugh M.J."/>
            <person name="Quake S.R."/>
            <person name="Famili I."/>
            <person name="Palsson B.O."/>
            <person name="Wang J."/>
        </authorList>
    </citation>
    <scope>NUCLEOTIDE SEQUENCE [LARGE SCALE GENOMIC DNA]</scope>
    <source>
        <strain evidence="2">CHO K1 cell line</strain>
    </source>
</reference>
<dbReference type="AlphaFoldDB" id="G3IQC3"/>